<accession>A0A1M5PWW9</accession>
<dbReference type="AlphaFoldDB" id="A0A1M5PWW9"/>
<sequence>MAKSVREVPTDLFIRANNAAADGPRGFENATISIIKALSKEASADDLLAVTYRLQALAKLTQGGDISGLTMNLHGREYKLINEAALKAAATCPLALRGKFGEVEFDREKFLQLALSFAEPEGNG</sequence>
<organism evidence="1 2">
    <name type="scientific">Bradyrhizobium erythrophlei</name>
    <dbReference type="NCBI Taxonomy" id="1437360"/>
    <lineage>
        <taxon>Bacteria</taxon>
        <taxon>Pseudomonadati</taxon>
        <taxon>Pseudomonadota</taxon>
        <taxon>Alphaproteobacteria</taxon>
        <taxon>Hyphomicrobiales</taxon>
        <taxon>Nitrobacteraceae</taxon>
        <taxon>Bradyrhizobium</taxon>
    </lineage>
</organism>
<dbReference type="EMBL" id="LT670818">
    <property type="protein sequence ID" value="SHH06186.1"/>
    <property type="molecule type" value="Genomic_DNA"/>
</dbReference>
<dbReference type="RefSeq" id="WP_079568659.1">
    <property type="nucleotide sequence ID" value="NZ_LT670818.1"/>
</dbReference>
<protein>
    <submittedName>
        <fullName evidence="1">Uncharacterized protein</fullName>
    </submittedName>
</protein>
<proteinExistence type="predicted"/>
<evidence type="ECO:0000313" key="1">
    <source>
        <dbReference type="EMBL" id="SHH06186.1"/>
    </source>
</evidence>
<gene>
    <name evidence="1" type="ORF">SAMN05444169_5524</name>
</gene>
<dbReference type="Proteomes" id="UP000190675">
    <property type="component" value="Chromosome I"/>
</dbReference>
<name>A0A1M5PWW9_9BRAD</name>
<evidence type="ECO:0000313" key="2">
    <source>
        <dbReference type="Proteomes" id="UP000190675"/>
    </source>
</evidence>
<reference evidence="1 2" key="1">
    <citation type="submission" date="2016-11" db="EMBL/GenBank/DDBJ databases">
        <authorList>
            <person name="Jaros S."/>
            <person name="Januszkiewicz K."/>
            <person name="Wedrychowicz H."/>
        </authorList>
    </citation>
    <scope>NUCLEOTIDE SEQUENCE [LARGE SCALE GENOMIC DNA]</scope>
    <source>
        <strain evidence="1 2">GAS242</strain>
    </source>
</reference>